<evidence type="ECO:0000313" key="2">
    <source>
        <dbReference type="Proteomes" id="UP000183832"/>
    </source>
</evidence>
<keyword evidence="2" id="KW-1185">Reference proteome</keyword>
<reference evidence="1 2" key="1">
    <citation type="submission" date="2015-04" db="EMBL/GenBank/DDBJ databases">
        <authorList>
            <person name="Syromyatnikov M.Y."/>
            <person name="Popov V.N."/>
        </authorList>
    </citation>
    <scope>NUCLEOTIDE SEQUENCE [LARGE SCALE GENOMIC DNA]</scope>
</reference>
<dbReference type="EMBL" id="CVRI01000048">
    <property type="protein sequence ID" value="CRK98660.1"/>
    <property type="molecule type" value="Genomic_DNA"/>
</dbReference>
<protein>
    <submittedName>
        <fullName evidence="1">CLUMA_CG012328, isoform A</fullName>
    </submittedName>
</protein>
<proteinExistence type="predicted"/>
<dbReference type="AlphaFoldDB" id="A0A1J1IGJ3"/>
<evidence type="ECO:0000313" key="1">
    <source>
        <dbReference type="EMBL" id="CRK98660.1"/>
    </source>
</evidence>
<gene>
    <name evidence="1" type="ORF">CLUMA_CG012328</name>
</gene>
<sequence length="63" mass="7202">MVESLMYALQRLSFLSLSQTHTFQSAMQLFIGLLDKVMLRPSYGTSIVGRREECEGWDLMAKS</sequence>
<dbReference type="Proteomes" id="UP000183832">
    <property type="component" value="Unassembled WGS sequence"/>
</dbReference>
<organism evidence="1 2">
    <name type="scientific">Clunio marinus</name>
    <dbReference type="NCBI Taxonomy" id="568069"/>
    <lineage>
        <taxon>Eukaryota</taxon>
        <taxon>Metazoa</taxon>
        <taxon>Ecdysozoa</taxon>
        <taxon>Arthropoda</taxon>
        <taxon>Hexapoda</taxon>
        <taxon>Insecta</taxon>
        <taxon>Pterygota</taxon>
        <taxon>Neoptera</taxon>
        <taxon>Endopterygota</taxon>
        <taxon>Diptera</taxon>
        <taxon>Nematocera</taxon>
        <taxon>Chironomoidea</taxon>
        <taxon>Chironomidae</taxon>
        <taxon>Clunio</taxon>
    </lineage>
</organism>
<name>A0A1J1IGJ3_9DIPT</name>
<accession>A0A1J1IGJ3</accession>